<dbReference type="Proteomes" id="UP000051276">
    <property type="component" value="Unassembled WGS sequence"/>
</dbReference>
<accession>A0A0T5Z5A1</accession>
<sequence length="34" mass="4119">MLKRFKNILWLASRDYRNEWQMSSFFVLALAAVL</sequence>
<comment type="caution">
    <text evidence="1">The sequence shown here is derived from an EMBL/GenBank/DDBJ whole genome shotgun (WGS) entry which is preliminary data.</text>
</comment>
<gene>
    <name evidence="1" type="ORF">Ga0076813_12701</name>
</gene>
<feature type="non-terminal residue" evidence="1">
    <location>
        <position position="34"/>
    </location>
</feature>
<protein>
    <submittedName>
        <fullName evidence="1">Uncharacterized protein</fullName>
    </submittedName>
</protein>
<proteinExistence type="predicted"/>
<reference evidence="1 2" key="1">
    <citation type="submission" date="2015-11" db="EMBL/GenBank/DDBJ databases">
        <title>The genome of Candidatus Endoriftia persephone in Ridgeia piscesae and population structure of the North Eastern Pacific vestimentiferan symbionts.</title>
        <authorList>
            <person name="Perez M."/>
            <person name="Juniper K.S."/>
        </authorList>
    </citation>
    <scope>NUCLEOTIDE SEQUENCE [LARGE SCALE GENOMIC DNA]</scope>
    <source>
        <strain evidence="1">Ind10</strain>
    </source>
</reference>
<name>A0A0T5Z5A1_9GAMM</name>
<dbReference type="AlphaFoldDB" id="A0A0T5Z5A1"/>
<organism evidence="1 2">
    <name type="scientific">endosymbiont of Ridgeia piscesae</name>
    <dbReference type="NCBI Taxonomy" id="54398"/>
    <lineage>
        <taxon>Bacteria</taxon>
        <taxon>Pseudomonadati</taxon>
        <taxon>Pseudomonadota</taxon>
        <taxon>Gammaproteobacteria</taxon>
        <taxon>sulfur-oxidizing symbionts</taxon>
    </lineage>
</organism>
<evidence type="ECO:0000313" key="1">
    <source>
        <dbReference type="EMBL" id="KRT58008.1"/>
    </source>
</evidence>
<evidence type="ECO:0000313" key="2">
    <source>
        <dbReference type="Proteomes" id="UP000051276"/>
    </source>
</evidence>
<dbReference type="EMBL" id="LMXI01000424">
    <property type="protein sequence ID" value="KRT58008.1"/>
    <property type="molecule type" value="Genomic_DNA"/>
</dbReference>